<dbReference type="SUPFAM" id="SSF50729">
    <property type="entry name" value="PH domain-like"/>
    <property type="match status" value="1"/>
</dbReference>
<reference evidence="6" key="1">
    <citation type="submission" date="2020-06" db="EMBL/GenBank/DDBJ databases">
        <authorList>
            <person name="Ji K."/>
            <person name="Li J."/>
        </authorList>
    </citation>
    <scope>NUCLEOTIDE SEQUENCE</scope>
    <source>
        <strain evidence="6">JKM2019</strain>
        <tissue evidence="6">Whole body</tissue>
    </source>
</reference>
<dbReference type="PROSITE" id="PS50003">
    <property type="entry name" value="PH_DOMAIN"/>
    <property type="match status" value="1"/>
</dbReference>
<evidence type="ECO:0000256" key="1">
    <source>
        <dbReference type="ARBA" id="ARBA00022658"/>
    </source>
</evidence>
<dbReference type="AlphaFoldDB" id="A0A9D4NXY5"/>
<feature type="region of interest" description="Disordered" evidence="3">
    <location>
        <begin position="432"/>
        <end position="457"/>
    </location>
</feature>
<evidence type="ECO:0000259" key="4">
    <source>
        <dbReference type="PROSITE" id="PS50003"/>
    </source>
</evidence>
<proteinExistence type="predicted"/>
<organism evidence="6">
    <name type="scientific">Dermatophagoides farinae</name>
    <name type="common">American house dust mite</name>
    <dbReference type="NCBI Taxonomy" id="6954"/>
    <lineage>
        <taxon>Eukaryota</taxon>
        <taxon>Metazoa</taxon>
        <taxon>Ecdysozoa</taxon>
        <taxon>Arthropoda</taxon>
        <taxon>Chelicerata</taxon>
        <taxon>Arachnida</taxon>
        <taxon>Acari</taxon>
        <taxon>Acariformes</taxon>
        <taxon>Sarcoptiformes</taxon>
        <taxon>Astigmata</taxon>
        <taxon>Psoroptidia</taxon>
        <taxon>Analgoidea</taxon>
        <taxon>Pyroglyphidae</taxon>
        <taxon>Dermatophagoidinae</taxon>
        <taxon>Dermatophagoides</taxon>
    </lineage>
</organism>
<dbReference type="InterPro" id="IPR023578">
    <property type="entry name" value="Ras_GEF_dom_sf"/>
</dbReference>
<feature type="compositionally biased region" description="Low complexity" evidence="3">
    <location>
        <begin position="352"/>
        <end position="365"/>
    </location>
</feature>
<dbReference type="InterPro" id="IPR011993">
    <property type="entry name" value="PH-like_dom_sf"/>
</dbReference>
<dbReference type="InterPro" id="IPR008937">
    <property type="entry name" value="Ras-like_GEF"/>
</dbReference>
<dbReference type="GO" id="GO:0007265">
    <property type="term" value="P:Ras protein signal transduction"/>
    <property type="evidence" value="ECO:0007669"/>
    <property type="project" value="TreeGrafter"/>
</dbReference>
<accession>A0A9D4NXY5</accession>
<dbReference type="SMART" id="SM00233">
    <property type="entry name" value="PH"/>
    <property type="match status" value="1"/>
</dbReference>
<dbReference type="InterPro" id="IPR001849">
    <property type="entry name" value="PH_domain"/>
</dbReference>
<feature type="domain" description="PH" evidence="4">
    <location>
        <begin position="538"/>
        <end position="654"/>
    </location>
</feature>
<dbReference type="EMBL" id="SDOV01000005">
    <property type="protein sequence ID" value="KAH7640426.1"/>
    <property type="molecule type" value="Genomic_DNA"/>
</dbReference>
<dbReference type="InterPro" id="IPR036964">
    <property type="entry name" value="RASGEF_cat_dom_sf"/>
</dbReference>
<evidence type="ECO:0000259" key="5">
    <source>
        <dbReference type="PROSITE" id="PS50009"/>
    </source>
</evidence>
<dbReference type="Pfam" id="PF00169">
    <property type="entry name" value="PH"/>
    <property type="match status" value="1"/>
</dbReference>
<dbReference type="PROSITE" id="PS50009">
    <property type="entry name" value="RASGEF_CAT"/>
    <property type="match status" value="1"/>
</dbReference>
<dbReference type="SUPFAM" id="SSF48366">
    <property type="entry name" value="Ras GEF"/>
    <property type="match status" value="1"/>
</dbReference>
<dbReference type="Proteomes" id="UP000828236">
    <property type="component" value="Unassembled WGS sequence"/>
</dbReference>
<evidence type="ECO:0000256" key="3">
    <source>
        <dbReference type="SAM" id="MobiDB-lite"/>
    </source>
</evidence>
<protein>
    <submittedName>
        <fullName evidence="6">Uncharacterized protein</fullName>
    </submittedName>
</protein>
<dbReference type="SMART" id="SM00147">
    <property type="entry name" value="RasGEF"/>
    <property type="match status" value="1"/>
</dbReference>
<dbReference type="Gene3D" id="2.30.29.30">
    <property type="entry name" value="Pleckstrin-homology domain (PH domain)/Phosphotyrosine-binding domain (PTB)"/>
    <property type="match status" value="1"/>
</dbReference>
<comment type="caution">
    <text evidence="6">The sequence shown here is derived from an EMBL/GenBank/DDBJ whole genome shotgun (WGS) entry which is preliminary data.</text>
</comment>
<dbReference type="Pfam" id="PF00617">
    <property type="entry name" value="RasGEF"/>
    <property type="match status" value="1"/>
</dbReference>
<dbReference type="Gene3D" id="1.10.840.10">
    <property type="entry name" value="Ras guanine-nucleotide exchange factors catalytic domain"/>
    <property type="match status" value="1"/>
</dbReference>
<name>A0A9D4NXY5_DERFA</name>
<feature type="region of interest" description="Disordered" evidence="3">
    <location>
        <begin position="345"/>
        <end position="371"/>
    </location>
</feature>
<sequence>MLSVADSSFSSAVAAAASSLSSSSSSSSSLRRSISTPTTLFSLKTLTSEDSTSGTNRLWTHNSTSISLYRLMNKISAETFAKQLTLIDWIIFLKIKRNELKPGQWTGSMKHVLSPNIVLFTRRFNIVTYWAIDEILCLKTPKQRAEMISFFIKLINNLIEIHNLHSSYAIKSALNSASIHRLEKTWNCLSKKDRQCFEKIDALFSESDNSNKLRTFMEMAIKQTKNSNCIPNLATYLRDIIHIDSAFPQSDTQRANLRHEKLESIYTFIEKCQQSSYDEIEIEEDVHKYLVSLRYIEELQKFREDDYFKTSLKLEPDPNIESRNNYQQKKLSYLRFSSHYDIRALQQQSDPSSSSSSSSAASASAYHQQNQSTLELNNSDYAGLLNKSFNGESLKNSKELSISSDFKPGHRKTYSLETNLYLSTNNIQNVVNNKNSNNNNNNNQCSSSSSPINNRSSKNLKMNLIDDSPIIINNDPIINTYQVSHVYNKRDKKPTLEMFKRKSEESYLSPNGGGITNLEDWNTVYPDRYERWTYTDKDIIHKGCVNRKTVLKDKKKPPFSFWTNYHLRLTSDSLLFFNSKSNNQLKETPNLRACKKFPLLEWSVFDNGNINQHSNKTTNVFTLADHSCSTIYKIRTLTETEAKDWIRLIKQATNNLRQFYI</sequence>
<dbReference type="GO" id="GO:0005085">
    <property type="term" value="F:guanyl-nucleotide exchange factor activity"/>
    <property type="evidence" value="ECO:0007669"/>
    <property type="project" value="UniProtKB-KW"/>
</dbReference>
<evidence type="ECO:0000313" key="6">
    <source>
        <dbReference type="EMBL" id="KAH7640426.1"/>
    </source>
</evidence>
<reference evidence="6" key="2">
    <citation type="journal article" date="2021" name="World Allergy Organ. J.">
        <title>Chromosome-level assembly of Dermatophagoides farinae genome and transcriptome reveals two novel allergens Der f 37 and Der f 39.</title>
        <authorList>
            <person name="Chen J."/>
            <person name="Cai Z."/>
            <person name="Fan D."/>
            <person name="Hu J."/>
            <person name="Hou Y."/>
            <person name="He Y."/>
            <person name="Zhang Z."/>
            <person name="Zhao Z."/>
            <person name="Gao P."/>
            <person name="Hu W."/>
            <person name="Sun J."/>
            <person name="Li J."/>
            <person name="Ji K."/>
        </authorList>
    </citation>
    <scope>NUCLEOTIDE SEQUENCE</scope>
    <source>
        <strain evidence="6">JKM2019</strain>
    </source>
</reference>
<dbReference type="PANTHER" id="PTHR23113:SF368">
    <property type="entry name" value="CELL DIVISION CONTROL PROTEIN 25"/>
    <property type="match status" value="1"/>
</dbReference>
<dbReference type="PANTHER" id="PTHR23113">
    <property type="entry name" value="GUANINE NUCLEOTIDE EXCHANGE FACTOR"/>
    <property type="match status" value="1"/>
</dbReference>
<feature type="domain" description="Ras-GEF" evidence="5">
    <location>
        <begin position="76"/>
        <end position="317"/>
    </location>
</feature>
<keyword evidence="1 2" id="KW-0344">Guanine-nucleotide releasing factor</keyword>
<dbReference type="InterPro" id="IPR001895">
    <property type="entry name" value="RASGEF_cat_dom"/>
</dbReference>
<evidence type="ECO:0000256" key="2">
    <source>
        <dbReference type="PROSITE-ProRule" id="PRU00168"/>
    </source>
</evidence>
<dbReference type="OrthoDB" id="10254377at2759"/>
<gene>
    <name evidence="6" type="ORF">HUG17_7893</name>
</gene>
<dbReference type="GO" id="GO:0005886">
    <property type="term" value="C:plasma membrane"/>
    <property type="evidence" value="ECO:0007669"/>
    <property type="project" value="TreeGrafter"/>
</dbReference>